<organism evidence="2 3">
    <name type="scientific">Hymenobacter aerilatus</name>
    <dbReference type="NCBI Taxonomy" id="2932251"/>
    <lineage>
        <taxon>Bacteria</taxon>
        <taxon>Pseudomonadati</taxon>
        <taxon>Bacteroidota</taxon>
        <taxon>Cytophagia</taxon>
        <taxon>Cytophagales</taxon>
        <taxon>Hymenobacteraceae</taxon>
        <taxon>Hymenobacter</taxon>
    </lineage>
</organism>
<accession>A0A8T9SUY1</accession>
<dbReference type="Proteomes" id="UP000829925">
    <property type="component" value="Chromosome"/>
</dbReference>
<evidence type="ECO:0000313" key="3">
    <source>
        <dbReference type="Proteomes" id="UP000829925"/>
    </source>
</evidence>
<dbReference type="KEGG" id="haei:MUN82_01020"/>
<sequence length="87" mass="9347">MANDPKKNNQTNANLPKEGDPLFNLHHAQAEAELAKQNGGLGPTTNEYMTEDELNDVDASIAPRDSQGFVRGKDDSDVIGSNAGDHK</sequence>
<feature type="region of interest" description="Disordered" evidence="1">
    <location>
        <begin position="1"/>
        <end position="21"/>
    </location>
</feature>
<feature type="region of interest" description="Disordered" evidence="1">
    <location>
        <begin position="61"/>
        <end position="87"/>
    </location>
</feature>
<gene>
    <name evidence="2" type="ORF">MUN82_01020</name>
</gene>
<dbReference type="EMBL" id="CP095053">
    <property type="protein sequence ID" value="UOR05695.1"/>
    <property type="molecule type" value="Genomic_DNA"/>
</dbReference>
<keyword evidence="3" id="KW-1185">Reference proteome</keyword>
<evidence type="ECO:0000313" key="2">
    <source>
        <dbReference type="EMBL" id="UOR05695.1"/>
    </source>
</evidence>
<protein>
    <submittedName>
        <fullName evidence="2">Uncharacterized protein</fullName>
    </submittedName>
</protein>
<proteinExistence type="predicted"/>
<reference evidence="2 3" key="1">
    <citation type="submission" date="2022-04" db="EMBL/GenBank/DDBJ databases">
        <title>Hymenobacter sp. isolated from the air.</title>
        <authorList>
            <person name="Won M."/>
            <person name="Lee C.-M."/>
            <person name="Woen H.-Y."/>
            <person name="Kwon S.-W."/>
        </authorList>
    </citation>
    <scope>NUCLEOTIDE SEQUENCE [LARGE SCALE GENOMIC DNA]</scope>
    <source>
        <strain evidence="3">5413 J-13</strain>
    </source>
</reference>
<dbReference type="RefSeq" id="WP_245094049.1">
    <property type="nucleotide sequence ID" value="NZ_CP095053.1"/>
</dbReference>
<evidence type="ECO:0000256" key="1">
    <source>
        <dbReference type="SAM" id="MobiDB-lite"/>
    </source>
</evidence>
<name>A0A8T9SUY1_9BACT</name>
<dbReference type="AlphaFoldDB" id="A0A8T9SUY1"/>